<dbReference type="RefSeq" id="WP_045043099.1">
    <property type="nucleotide sequence ID" value="NZ_JAUZMV010000004.1"/>
</dbReference>
<dbReference type="InterPro" id="IPR032787">
    <property type="entry name" value="Prok-E2_D"/>
</dbReference>
<keyword evidence="2" id="KW-1185">Reference proteome</keyword>
<name>A0AAX0YV76_9GAMM</name>
<comment type="caution">
    <text evidence="1">The sequence shown here is derived from an EMBL/GenBank/DDBJ whole genome shotgun (WGS) entry which is preliminary data.</text>
</comment>
<dbReference type="Pfam" id="PF14460">
    <property type="entry name" value="Prok-E2_D"/>
    <property type="match status" value="1"/>
</dbReference>
<evidence type="ECO:0008006" key="3">
    <source>
        <dbReference type="Google" id="ProtNLM"/>
    </source>
</evidence>
<accession>A0AAX0YV76</accession>
<gene>
    <name evidence="1" type="ORF">C0W53_15795</name>
</gene>
<evidence type="ECO:0000313" key="1">
    <source>
        <dbReference type="EMBL" id="PSX44089.1"/>
    </source>
</evidence>
<dbReference type="AlphaFoldDB" id="A0AAX0YV76"/>
<protein>
    <recommendedName>
        <fullName evidence="3">PRTRC system protein B</fullName>
    </recommendedName>
</protein>
<sequence length="254" mass="28633">MSTQTIQAANFTIHTQTCDESGSSCEAKYTAELAIVLHRNKAKDEIVVTAHDIQNDRLQVGKMVSIEDLAEVIEQHRVDISTLENNDSSYIPLTVLVDSSKVISFYKPSHLGRLWQGQLEKKAFNFNYPAMLYVVNKHNRKLSVFALAYNRRPKLSDRVYAVPLPNIYSSGIVCQGTAVLPQLLSISNIDAIVDSFIGGVKTHLNCNDIFRPKFSERNTQNGYQRWLKQNQSNKVRVSELVCRGTVEKVLIQSC</sequence>
<organism evidence="1 2">
    <name type="scientific">Photobacterium kishitanii</name>
    <dbReference type="NCBI Taxonomy" id="318456"/>
    <lineage>
        <taxon>Bacteria</taxon>
        <taxon>Pseudomonadati</taxon>
        <taxon>Pseudomonadota</taxon>
        <taxon>Gammaproteobacteria</taxon>
        <taxon>Vibrionales</taxon>
        <taxon>Vibrionaceae</taxon>
        <taxon>Photobacterium</taxon>
    </lineage>
</organism>
<dbReference type="Proteomes" id="UP000240728">
    <property type="component" value="Unassembled WGS sequence"/>
</dbReference>
<reference evidence="1 2" key="1">
    <citation type="submission" date="2018-01" db="EMBL/GenBank/DDBJ databases">
        <title>Whole genome sequencing of Histamine producing bacteria.</title>
        <authorList>
            <person name="Butler K."/>
        </authorList>
    </citation>
    <scope>NUCLEOTIDE SEQUENCE [LARGE SCALE GENOMIC DNA]</scope>
    <source>
        <strain evidence="1 2">A1-4</strain>
    </source>
</reference>
<dbReference type="EMBL" id="PYOZ01000010">
    <property type="protein sequence ID" value="PSX44089.1"/>
    <property type="molecule type" value="Genomic_DNA"/>
</dbReference>
<evidence type="ECO:0000313" key="2">
    <source>
        <dbReference type="Proteomes" id="UP000240728"/>
    </source>
</evidence>
<proteinExistence type="predicted"/>